<gene>
    <name evidence="2" type="ORF">FKY71_19905</name>
</gene>
<proteinExistence type="predicted"/>
<evidence type="ECO:0000313" key="3">
    <source>
        <dbReference type="Proteomes" id="UP000315400"/>
    </source>
</evidence>
<feature type="region of interest" description="Disordered" evidence="1">
    <location>
        <begin position="50"/>
        <end position="80"/>
    </location>
</feature>
<evidence type="ECO:0000313" key="2">
    <source>
        <dbReference type="EMBL" id="TQE92533.1"/>
    </source>
</evidence>
<name>A0A540V8P5_9GAMM</name>
<feature type="non-terminal residue" evidence="2">
    <location>
        <position position="80"/>
    </location>
</feature>
<accession>A0A540V8P5</accession>
<sequence>MIDHFRDNLDPGSLAPLRQRLEDHKAQVAAGAQALDEQLDGARTALGAARERVPGWELPSEITDPADDPADDAGWSLIGP</sequence>
<reference evidence="2 3" key="1">
    <citation type="submission" date="2019-06" db="EMBL/GenBank/DDBJ databases">
        <title>Metagenome assembled Genome of Spiribacter salinus SL48-SHIP from the microbial mat of Salt Lake 48 (Novosibirsk region, Russia).</title>
        <authorList>
            <person name="Shipova A."/>
            <person name="Rozanov A.S."/>
            <person name="Bryanskaya A.V."/>
            <person name="Peltek S.E."/>
        </authorList>
    </citation>
    <scope>NUCLEOTIDE SEQUENCE [LARGE SCALE GENOMIC DNA]</scope>
    <source>
        <strain evidence="2">SL48-SHIP-2</strain>
    </source>
</reference>
<evidence type="ECO:0000256" key="1">
    <source>
        <dbReference type="SAM" id="MobiDB-lite"/>
    </source>
</evidence>
<comment type="caution">
    <text evidence="2">The sequence shown here is derived from an EMBL/GenBank/DDBJ whole genome shotgun (WGS) entry which is preliminary data.</text>
</comment>
<protein>
    <submittedName>
        <fullName evidence="2">Uncharacterized protein</fullName>
    </submittedName>
</protein>
<organism evidence="2 3">
    <name type="scientific">Spiribacter salinus</name>
    <dbReference type="NCBI Taxonomy" id="1335746"/>
    <lineage>
        <taxon>Bacteria</taxon>
        <taxon>Pseudomonadati</taxon>
        <taxon>Pseudomonadota</taxon>
        <taxon>Gammaproteobacteria</taxon>
        <taxon>Chromatiales</taxon>
        <taxon>Ectothiorhodospiraceae</taxon>
        <taxon>Spiribacter</taxon>
    </lineage>
</organism>
<dbReference type="AlphaFoldDB" id="A0A540V8P5"/>
<dbReference type="EMBL" id="VIFK01000658">
    <property type="protein sequence ID" value="TQE92533.1"/>
    <property type="molecule type" value="Genomic_DNA"/>
</dbReference>
<dbReference type="Proteomes" id="UP000315400">
    <property type="component" value="Unassembled WGS sequence"/>
</dbReference>